<dbReference type="Proteomes" id="UP000225972">
    <property type="component" value="Unassembled WGS sequence"/>
</dbReference>
<gene>
    <name evidence="7" type="ORF">TRP8649_02523</name>
</gene>
<feature type="chain" id="PRO_5011811904" description="Serine protease" evidence="6">
    <location>
        <begin position="24"/>
        <end position="704"/>
    </location>
</feature>
<keyword evidence="8" id="KW-1185">Reference proteome</keyword>
<sequence>MRFFIARFCSALLCFSAALPVSAQDIEFDPADYGKIIVAPRQSAQGNLILEQAFGSYQNEPVAIYSENSAARRLGVPVGRLDIFSDNNKLGFCTAFIVDDSHVVTNNHCIPGIGSARVVSAQLVMGFTDQALGQGAKKFQVLTDPVETNRELDYSVLKVFGNPSEEFGTVTLTDAEPPNGGFLWIIGHPAGQAQHISREGCAATDPAVSSEGKLVHSCDTLVGNSGSPVFNILDQTVVGLHHAGDSRTGFNYAIPMQRILQDSQVLPALLPLKEGPVAALPEADEACNVMWQENSNAGCEALIAFQTACPTHPMITAASILKDQICQIEEDAKQAVLDEQELSKLKLKTREIAFKAELLETRIEGTQDRVEDVELVIRERGYATDQLEMRINWAEAEEDILPMHLNFKAELVELKVDIRAMKGFGRRMAHETDPYYVRDHPQIMTKLLTKLEAREQVMEAIAKEINDRFFAANAASGRISAHKDVAIPMAELRQTAKTWMLGRQALTEERMERIRAARSGLDTLYKEMAQVKSDQEARPQPIKSVIKALEFDLKDGEFLKQHLQILIDLSEKRLPLTQESIDALPRMKTQRDVASLVSNVSFDALFVYREMANIEGDLARETAEFQAVKAKIVADEQALAGGYHPEQFLFPDKFNMALLQKFLETTDLSRIEKEDIVTVITENGDDPEQLASMLEELRLAFSPY</sequence>
<evidence type="ECO:0000313" key="7">
    <source>
        <dbReference type="EMBL" id="SMX28403.1"/>
    </source>
</evidence>
<dbReference type="AlphaFoldDB" id="A0A238JDE6"/>
<comment type="similarity">
    <text evidence="1 6">Belongs to the peptidase S1B family.</text>
</comment>
<dbReference type="GO" id="GO:0008236">
    <property type="term" value="F:serine-type peptidase activity"/>
    <property type="evidence" value="ECO:0007669"/>
    <property type="project" value="UniProtKB-KW"/>
</dbReference>
<dbReference type="InterPro" id="IPR000126">
    <property type="entry name" value="V8_ser_AS"/>
</dbReference>
<dbReference type="GO" id="GO:0006508">
    <property type="term" value="P:proteolysis"/>
    <property type="evidence" value="ECO:0007669"/>
    <property type="project" value="UniProtKB-KW"/>
</dbReference>
<evidence type="ECO:0000256" key="1">
    <source>
        <dbReference type="ARBA" id="ARBA00008764"/>
    </source>
</evidence>
<evidence type="ECO:0000256" key="3">
    <source>
        <dbReference type="ARBA" id="ARBA00022729"/>
    </source>
</evidence>
<dbReference type="PANTHER" id="PTHR36234:SF5">
    <property type="entry name" value="LYSYL ENDOPEPTIDASE"/>
    <property type="match status" value="1"/>
</dbReference>
<dbReference type="EC" id="3.4.21.-" evidence="6"/>
<keyword evidence="4 6" id="KW-0378">Hydrolase</keyword>
<evidence type="ECO:0000256" key="6">
    <source>
        <dbReference type="RuleBase" id="RU004296"/>
    </source>
</evidence>
<dbReference type="InterPro" id="IPR009003">
    <property type="entry name" value="Peptidase_S1_PA"/>
</dbReference>
<dbReference type="Gene3D" id="2.40.10.10">
    <property type="entry name" value="Trypsin-like serine proteases"/>
    <property type="match status" value="2"/>
</dbReference>
<evidence type="ECO:0000256" key="4">
    <source>
        <dbReference type="ARBA" id="ARBA00022801"/>
    </source>
</evidence>
<evidence type="ECO:0000256" key="2">
    <source>
        <dbReference type="ARBA" id="ARBA00022670"/>
    </source>
</evidence>
<reference evidence="8" key="1">
    <citation type="submission" date="2017-05" db="EMBL/GenBank/DDBJ databases">
        <authorList>
            <person name="Rodrigo-Torres L."/>
            <person name="Arahal R. D."/>
            <person name="Lucena T."/>
        </authorList>
    </citation>
    <scope>NUCLEOTIDE SEQUENCE [LARGE SCALE GENOMIC DNA]</scope>
    <source>
        <strain evidence="8">CECT 8649</strain>
    </source>
</reference>
<proteinExistence type="inferred from homology"/>
<name>A0A238JDE6_9RHOB</name>
<evidence type="ECO:0000256" key="5">
    <source>
        <dbReference type="ARBA" id="ARBA00022825"/>
    </source>
</evidence>
<dbReference type="InterPro" id="IPR043504">
    <property type="entry name" value="Peptidase_S1_PA_chymotrypsin"/>
</dbReference>
<keyword evidence="2 6" id="KW-0645">Protease</keyword>
<keyword evidence="3 6" id="KW-0732">Signal</keyword>
<keyword evidence="5 6" id="KW-0720">Serine protease</keyword>
<dbReference type="PRINTS" id="PR00839">
    <property type="entry name" value="V8PROTEASE"/>
</dbReference>
<feature type="signal peptide" evidence="6">
    <location>
        <begin position="1"/>
        <end position="23"/>
    </location>
</feature>
<dbReference type="OrthoDB" id="9797030at2"/>
<dbReference type="Pfam" id="PF13365">
    <property type="entry name" value="Trypsin_2"/>
    <property type="match status" value="1"/>
</dbReference>
<dbReference type="InterPro" id="IPR008256">
    <property type="entry name" value="Peptidase_S1B"/>
</dbReference>
<dbReference type="PROSITE" id="PS00673">
    <property type="entry name" value="V8_SER"/>
    <property type="match status" value="1"/>
</dbReference>
<organism evidence="7 8">
    <name type="scientific">Pelagimonas phthalicica</name>
    <dbReference type="NCBI Taxonomy" id="1037362"/>
    <lineage>
        <taxon>Bacteria</taxon>
        <taxon>Pseudomonadati</taxon>
        <taxon>Pseudomonadota</taxon>
        <taxon>Alphaproteobacteria</taxon>
        <taxon>Rhodobacterales</taxon>
        <taxon>Roseobacteraceae</taxon>
        <taxon>Pelagimonas</taxon>
    </lineage>
</organism>
<dbReference type="PANTHER" id="PTHR36234">
    <property type="entry name" value="LYSYL ENDOPEPTIDASE"/>
    <property type="match status" value="1"/>
</dbReference>
<evidence type="ECO:0000313" key="8">
    <source>
        <dbReference type="Proteomes" id="UP000225972"/>
    </source>
</evidence>
<dbReference type="SUPFAM" id="SSF50494">
    <property type="entry name" value="Trypsin-like serine proteases"/>
    <property type="match status" value="1"/>
</dbReference>
<protein>
    <recommendedName>
        <fullName evidence="6">Serine protease</fullName>
        <ecNumber evidence="6">3.4.21.-</ecNumber>
    </recommendedName>
</protein>
<accession>A0A238JDE6</accession>
<dbReference type="EMBL" id="FXXP01000002">
    <property type="protein sequence ID" value="SMX28403.1"/>
    <property type="molecule type" value="Genomic_DNA"/>
</dbReference>
<dbReference type="RefSeq" id="WP_099245715.1">
    <property type="nucleotide sequence ID" value="NZ_FXXP01000002.1"/>
</dbReference>